<keyword evidence="5" id="KW-0234">DNA repair</keyword>
<proteinExistence type="predicted"/>
<feature type="domain" description="RecA family profile 1" evidence="8">
    <location>
        <begin position="86"/>
        <end position="125"/>
    </location>
</feature>
<evidence type="ECO:0000256" key="1">
    <source>
        <dbReference type="ARBA" id="ARBA00004123"/>
    </source>
</evidence>
<dbReference type="InterPro" id="IPR052093">
    <property type="entry name" value="HR_Repair_Mediator"/>
</dbReference>
<evidence type="ECO:0000256" key="2">
    <source>
        <dbReference type="ARBA" id="ARBA00022741"/>
    </source>
</evidence>
<evidence type="ECO:0000256" key="4">
    <source>
        <dbReference type="ARBA" id="ARBA00022840"/>
    </source>
</evidence>
<comment type="subcellular location">
    <subcellularLocation>
        <location evidence="1">Nucleus</location>
    </subcellularLocation>
</comment>
<sequence length="125" mass="13765">MEACIQVTATGLTEGSMNGFKSKDLIDSAPMSALENDIDMTDIHAAGTNVSRNKNENVCDTSQYESGNHYVFHPINAWELFEQEKNRRHIVTSCAEMDDMLGGGVETGKITEFCGENETGKSQIR</sequence>
<comment type="caution">
    <text evidence="9">The sequence shown here is derived from an EMBL/GenBank/DDBJ whole genome shotgun (WGS) entry which is preliminary data.</text>
</comment>
<evidence type="ECO:0000256" key="3">
    <source>
        <dbReference type="ARBA" id="ARBA00022763"/>
    </source>
</evidence>
<keyword evidence="6" id="KW-0539">Nucleus</keyword>
<dbReference type="Pfam" id="PF08423">
    <property type="entry name" value="Rad51"/>
    <property type="match status" value="1"/>
</dbReference>
<evidence type="ECO:0000313" key="10">
    <source>
        <dbReference type="Proteomes" id="UP001152795"/>
    </source>
</evidence>
<dbReference type="GO" id="GO:0140664">
    <property type="term" value="F:ATP-dependent DNA damage sensor activity"/>
    <property type="evidence" value="ECO:0007669"/>
    <property type="project" value="InterPro"/>
</dbReference>
<protein>
    <recommendedName>
        <fullName evidence="7">DNA repair protein RAD51 homolog 3</fullName>
    </recommendedName>
</protein>
<accession>A0A7D9ED86</accession>
<evidence type="ECO:0000256" key="6">
    <source>
        <dbReference type="ARBA" id="ARBA00023242"/>
    </source>
</evidence>
<dbReference type="GO" id="GO:0000707">
    <property type="term" value="P:meiotic DNA recombinase assembly"/>
    <property type="evidence" value="ECO:0007669"/>
    <property type="project" value="TreeGrafter"/>
</dbReference>
<dbReference type="PANTHER" id="PTHR46239:SF1">
    <property type="entry name" value="DNA REPAIR PROTEIN RAD51 HOMOLOG 3"/>
    <property type="match status" value="1"/>
</dbReference>
<dbReference type="InterPro" id="IPR013632">
    <property type="entry name" value="Rad51_C"/>
</dbReference>
<dbReference type="PANTHER" id="PTHR46239">
    <property type="entry name" value="DNA REPAIR PROTEIN RAD51 HOMOLOG 3 RAD51C"/>
    <property type="match status" value="1"/>
</dbReference>
<evidence type="ECO:0000313" key="9">
    <source>
        <dbReference type="EMBL" id="CAB4006936.1"/>
    </source>
</evidence>
<dbReference type="GO" id="GO:0005524">
    <property type="term" value="F:ATP binding"/>
    <property type="evidence" value="ECO:0007669"/>
    <property type="project" value="UniProtKB-KW"/>
</dbReference>
<dbReference type="Proteomes" id="UP001152795">
    <property type="component" value="Unassembled WGS sequence"/>
</dbReference>
<name>A0A7D9ED86_PARCT</name>
<evidence type="ECO:0000256" key="5">
    <source>
        <dbReference type="ARBA" id="ARBA00023204"/>
    </source>
</evidence>
<evidence type="ECO:0000256" key="7">
    <source>
        <dbReference type="ARBA" id="ARBA00040674"/>
    </source>
</evidence>
<keyword evidence="3" id="KW-0227">DNA damage</keyword>
<dbReference type="InterPro" id="IPR027417">
    <property type="entry name" value="P-loop_NTPase"/>
</dbReference>
<dbReference type="InterPro" id="IPR020588">
    <property type="entry name" value="RecA_ATP-bd"/>
</dbReference>
<keyword evidence="4" id="KW-0067">ATP-binding</keyword>
<organism evidence="9 10">
    <name type="scientific">Paramuricea clavata</name>
    <name type="common">Red gorgonian</name>
    <name type="synonym">Violescent sea-whip</name>
    <dbReference type="NCBI Taxonomy" id="317549"/>
    <lineage>
        <taxon>Eukaryota</taxon>
        <taxon>Metazoa</taxon>
        <taxon>Cnidaria</taxon>
        <taxon>Anthozoa</taxon>
        <taxon>Octocorallia</taxon>
        <taxon>Malacalcyonacea</taxon>
        <taxon>Plexauridae</taxon>
        <taxon>Paramuricea</taxon>
    </lineage>
</organism>
<dbReference type="PROSITE" id="PS50162">
    <property type="entry name" value="RECA_2"/>
    <property type="match status" value="1"/>
</dbReference>
<dbReference type="Gene3D" id="3.40.50.300">
    <property type="entry name" value="P-loop containing nucleotide triphosphate hydrolases"/>
    <property type="match status" value="1"/>
</dbReference>
<dbReference type="GO" id="GO:0000400">
    <property type="term" value="F:four-way junction DNA binding"/>
    <property type="evidence" value="ECO:0007669"/>
    <property type="project" value="TreeGrafter"/>
</dbReference>
<dbReference type="GO" id="GO:0005657">
    <property type="term" value="C:replication fork"/>
    <property type="evidence" value="ECO:0007669"/>
    <property type="project" value="TreeGrafter"/>
</dbReference>
<dbReference type="AlphaFoldDB" id="A0A7D9ED86"/>
<dbReference type="OrthoDB" id="5957327at2759"/>
<gene>
    <name evidence="9" type="ORF">PACLA_8A041137</name>
</gene>
<keyword evidence="2" id="KW-0547">Nucleotide-binding</keyword>
<dbReference type="GO" id="GO:0008821">
    <property type="term" value="F:crossover junction DNA endonuclease activity"/>
    <property type="evidence" value="ECO:0007669"/>
    <property type="project" value="TreeGrafter"/>
</dbReference>
<dbReference type="GO" id="GO:0007131">
    <property type="term" value="P:reciprocal meiotic recombination"/>
    <property type="evidence" value="ECO:0007669"/>
    <property type="project" value="TreeGrafter"/>
</dbReference>
<reference evidence="9" key="1">
    <citation type="submission" date="2020-04" db="EMBL/GenBank/DDBJ databases">
        <authorList>
            <person name="Alioto T."/>
            <person name="Alioto T."/>
            <person name="Gomez Garrido J."/>
        </authorList>
    </citation>
    <scope>NUCLEOTIDE SEQUENCE</scope>
    <source>
        <strain evidence="9">A484AB</strain>
    </source>
</reference>
<dbReference type="GO" id="GO:0033063">
    <property type="term" value="C:Rad51B-Rad51C-Rad51D-XRCC2 complex"/>
    <property type="evidence" value="ECO:0007669"/>
    <property type="project" value="TreeGrafter"/>
</dbReference>
<dbReference type="EMBL" id="CACRXK020005650">
    <property type="protein sequence ID" value="CAB4006936.1"/>
    <property type="molecule type" value="Genomic_DNA"/>
</dbReference>
<dbReference type="SUPFAM" id="SSF52540">
    <property type="entry name" value="P-loop containing nucleoside triphosphate hydrolases"/>
    <property type="match status" value="1"/>
</dbReference>
<dbReference type="GO" id="GO:0033065">
    <property type="term" value="C:Rad51C-XRCC3 complex"/>
    <property type="evidence" value="ECO:0007669"/>
    <property type="project" value="TreeGrafter"/>
</dbReference>
<evidence type="ECO:0000259" key="8">
    <source>
        <dbReference type="PROSITE" id="PS50162"/>
    </source>
</evidence>
<keyword evidence="10" id="KW-1185">Reference proteome</keyword>